<gene>
    <name evidence="1" type="ORF">KSF_107100</name>
</gene>
<name>A0A8J3J1K2_9CHLR</name>
<keyword evidence="2" id="KW-1185">Reference proteome</keyword>
<sequence>MSKDEQRDFKKIWEVWTTERVGDLWVNVSSMKRGEPGLFWDVDELQEDHIWVKIGERVGQGAISTFLSAQRAACYQRSGNFTGKYHPNEAIRVSYDPNTKR</sequence>
<organism evidence="1 2">
    <name type="scientific">Reticulibacter mediterranei</name>
    <dbReference type="NCBI Taxonomy" id="2778369"/>
    <lineage>
        <taxon>Bacteria</taxon>
        <taxon>Bacillati</taxon>
        <taxon>Chloroflexota</taxon>
        <taxon>Ktedonobacteria</taxon>
        <taxon>Ktedonobacterales</taxon>
        <taxon>Reticulibacteraceae</taxon>
        <taxon>Reticulibacter</taxon>
    </lineage>
</organism>
<reference evidence="1" key="1">
    <citation type="submission" date="2020-10" db="EMBL/GenBank/DDBJ databases">
        <title>Taxonomic study of unclassified bacteria belonging to the class Ktedonobacteria.</title>
        <authorList>
            <person name="Yabe S."/>
            <person name="Wang C.M."/>
            <person name="Zheng Y."/>
            <person name="Sakai Y."/>
            <person name="Cavaletti L."/>
            <person name="Monciardini P."/>
            <person name="Donadio S."/>
        </authorList>
    </citation>
    <scope>NUCLEOTIDE SEQUENCE</scope>
    <source>
        <strain evidence="1">ID150040</strain>
    </source>
</reference>
<protein>
    <submittedName>
        <fullName evidence="1">Uncharacterized protein</fullName>
    </submittedName>
</protein>
<comment type="caution">
    <text evidence="1">The sequence shown here is derived from an EMBL/GenBank/DDBJ whole genome shotgun (WGS) entry which is preliminary data.</text>
</comment>
<proteinExistence type="predicted"/>
<evidence type="ECO:0000313" key="1">
    <source>
        <dbReference type="EMBL" id="GHP00663.1"/>
    </source>
</evidence>
<dbReference type="Proteomes" id="UP000597444">
    <property type="component" value="Unassembled WGS sequence"/>
</dbReference>
<dbReference type="AlphaFoldDB" id="A0A8J3J1K2"/>
<evidence type="ECO:0000313" key="2">
    <source>
        <dbReference type="Proteomes" id="UP000597444"/>
    </source>
</evidence>
<accession>A0A8J3J1K2</accession>
<dbReference type="EMBL" id="BNJK01000003">
    <property type="protein sequence ID" value="GHP00663.1"/>
    <property type="molecule type" value="Genomic_DNA"/>
</dbReference>
<dbReference type="RefSeq" id="WP_220211251.1">
    <property type="nucleotide sequence ID" value="NZ_BNJK01000003.1"/>
</dbReference>